<gene>
    <name evidence="2" type="ORF">H0485_06395</name>
</gene>
<reference evidence="2 3" key="1">
    <citation type="submission" date="2020-07" db="EMBL/GenBank/DDBJ databases">
        <title>Pseudogemmobacter sp. nov., isolated from poultry manure in Taiwan.</title>
        <authorList>
            <person name="Lin S.-Y."/>
            <person name="Tang Y.-S."/>
            <person name="Young C.-C."/>
        </authorList>
    </citation>
    <scope>NUCLEOTIDE SEQUENCE [LARGE SCALE GENOMIC DNA]</scope>
    <source>
        <strain evidence="2 3">CC-YST710</strain>
    </source>
</reference>
<keyword evidence="1" id="KW-0732">Signal</keyword>
<sequence length="210" mass="22048">MIRSLPAALLLTLPLTGVARPAGAEGLTPLRQAALSAELYSLGLAQGDALLILTAAQMRKNLDLQPVNAADAAADAAFGLQKWEAMISRALDLLPEQDPLRDLAGDIVGQSYKGVISGPVYRIETLSSGAEARHGDLSFRGGEYAEVYAESDPGTDLNLAVFDEAGLQVCSDTDPSHVAYCGWTPVQDGSFTLVLSTGTGGETHYVLMTN</sequence>
<comment type="caution">
    <text evidence="2">The sequence shown here is derived from an EMBL/GenBank/DDBJ whole genome shotgun (WGS) entry which is preliminary data.</text>
</comment>
<protein>
    <submittedName>
        <fullName evidence="2">Uncharacterized protein</fullName>
    </submittedName>
</protein>
<evidence type="ECO:0000313" key="3">
    <source>
        <dbReference type="Proteomes" id="UP001198571"/>
    </source>
</evidence>
<dbReference type="EMBL" id="JACDXX010000004">
    <property type="protein sequence ID" value="MCB5409631.1"/>
    <property type="molecule type" value="Genomic_DNA"/>
</dbReference>
<dbReference type="RefSeq" id="WP_226934535.1">
    <property type="nucleotide sequence ID" value="NZ_JACDXX010000004.1"/>
</dbReference>
<feature type="signal peptide" evidence="1">
    <location>
        <begin position="1"/>
        <end position="24"/>
    </location>
</feature>
<evidence type="ECO:0000313" key="2">
    <source>
        <dbReference type="EMBL" id="MCB5409631.1"/>
    </source>
</evidence>
<feature type="chain" id="PRO_5045090278" evidence="1">
    <location>
        <begin position="25"/>
        <end position="210"/>
    </location>
</feature>
<name>A0ABS8CJV2_9RHOB</name>
<organism evidence="2 3">
    <name type="scientific">Pseudogemmobacter faecipullorum</name>
    <dbReference type="NCBI Taxonomy" id="2755041"/>
    <lineage>
        <taxon>Bacteria</taxon>
        <taxon>Pseudomonadati</taxon>
        <taxon>Pseudomonadota</taxon>
        <taxon>Alphaproteobacteria</taxon>
        <taxon>Rhodobacterales</taxon>
        <taxon>Paracoccaceae</taxon>
        <taxon>Pseudogemmobacter</taxon>
    </lineage>
</organism>
<evidence type="ECO:0000256" key="1">
    <source>
        <dbReference type="SAM" id="SignalP"/>
    </source>
</evidence>
<keyword evidence="3" id="KW-1185">Reference proteome</keyword>
<dbReference type="Proteomes" id="UP001198571">
    <property type="component" value="Unassembled WGS sequence"/>
</dbReference>
<proteinExistence type="predicted"/>
<accession>A0ABS8CJV2</accession>